<evidence type="ECO:0000256" key="6">
    <source>
        <dbReference type="PIRNR" id="PIRNR018968"/>
    </source>
</evidence>
<dbReference type="InterPro" id="IPR027022">
    <property type="entry name" value="ABC_permease_BceB-typ"/>
</dbReference>
<dbReference type="GO" id="GO:0055085">
    <property type="term" value="P:transmembrane transport"/>
    <property type="evidence" value="ECO:0007669"/>
    <property type="project" value="UniProtKB-UniRule"/>
</dbReference>
<feature type="transmembrane region" description="Helical" evidence="6">
    <location>
        <begin position="148"/>
        <end position="172"/>
    </location>
</feature>
<feature type="transmembrane region" description="Helical" evidence="6">
    <location>
        <begin position="282"/>
        <end position="304"/>
    </location>
</feature>
<dbReference type="InterPro" id="IPR003838">
    <property type="entry name" value="ABC3_permease_C"/>
</dbReference>
<dbReference type="PIRSF" id="PIRSF018968">
    <property type="entry name" value="ABC_permease_BceB"/>
    <property type="match status" value="1"/>
</dbReference>
<feature type="transmembrane region" description="Helical" evidence="6">
    <location>
        <begin position="526"/>
        <end position="555"/>
    </location>
</feature>
<accession>A0A822VMW6</accession>
<feature type="transmembrane region" description="Helical" evidence="6">
    <location>
        <begin position="97"/>
        <end position="128"/>
    </location>
</feature>
<feature type="transmembrane region" description="Helical" evidence="6">
    <location>
        <begin position="193"/>
        <end position="212"/>
    </location>
</feature>
<keyword evidence="6" id="KW-0813">Transport</keyword>
<organism evidence="8 9">
    <name type="scientific">Streptococcus suis</name>
    <dbReference type="NCBI Taxonomy" id="1307"/>
    <lineage>
        <taxon>Bacteria</taxon>
        <taxon>Bacillati</taxon>
        <taxon>Bacillota</taxon>
        <taxon>Bacilli</taxon>
        <taxon>Lactobacillales</taxon>
        <taxon>Streptococcaceae</taxon>
        <taxon>Streptococcus</taxon>
    </lineage>
</organism>
<feature type="transmembrane region" description="Helical" evidence="6">
    <location>
        <begin position="592"/>
        <end position="612"/>
    </location>
</feature>
<dbReference type="RefSeq" id="WP_043028701.1">
    <property type="nucleotide sequence ID" value="NZ_CECR01000005.1"/>
</dbReference>
<keyword evidence="5 6" id="KW-0472">Membrane</keyword>
<dbReference type="GO" id="GO:0005886">
    <property type="term" value="C:plasma membrane"/>
    <property type="evidence" value="ECO:0007669"/>
    <property type="project" value="UniProtKB-SubCell"/>
</dbReference>
<feature type="transmembrane region" description="Helical" evidence="6">
    <location>
        <begin position="624"/>
        <end position="644"/>
    </location>
</feature>
<proteinExistence type="inferred from homology"/>
<comment type="similarity">
    <text evidence="6">Belongs to the ABC-4 integral membrane protein family.</text>
</comment>
<name>A0A822VMW6_STRSU</name>
<dbReference type="Proteomes" id="UP000075041">
    <property type="component" value="Unassembled WGS sequence"/>
</dbReference>
<gene>
    <name evidence="8" type="ORF">ERS132356_01823</name>
</gene>
<evidence type="ECO:0000313" key="8">
    <source>
        <dbReference type="EMBL" id="CYU21097.1"/>
    </source>
</evidence>
<feature type="domain" description="ABC3 transporter permease C-terminal" evidence="7">
    <location>
        <begin position="540"/>
        <end position="644"/>
    </location>
</feature>
<evidence type="ECO:0000256" key="3">
    <source>
        <dbReference type="ARBA" id="ARBA00022692"/>
    </source>
</evidence>
<dbReference type="AlphaFoldDB" id="A0A822VMW6"/>
<dbReference type="InterPro" id="IPR052536">
    <property type="entry name" value="ABC-4_Integral_Memb_Prot"/>
</dbReference>
<protein>
    <submittedName>
        <fullName evidence="8">Putative transporter permease protein</fullName>
    </submittedName>
</protein>
<dbReference type="Pfam" id="PF02687">
    <property type="entry name" value="FtsX"/>
    <property type="match status" value="2"/>
</dbReference>
<reference evidence="8 9" key="1">
    <citation type="submission" date="2016-02" db="EMBL/GenBank/DDBJ databases">
        <authorList>
            <consortium name="Pathogen Informatics"/>
        </authorList>
    </citation>
    <scope>NUCLEOTIDE SEQUENCE [LARGE SCALE GENOMIC DNA]</scope>
    <source>
        <strain evidence="8 9">LOLA-SS005</strain>
    </source>
</reference>
<keyword evidence="2 6" id="KW-1003">Cell membrane</keyword>
<evidence type="ECO:0000256" key="1">
    <source>
        <dbReference type="ARBA" id="ARBA00004651"/>
    </source>
</evidence>
<feature type="transmembrane region" description="Helical" evidence="6">
    <location>
        <begin position="224"/>
        <end position="250"/>
    </location>
</feature>
<comment type="subcellular location">
    <subcellularLocation>
        <location evidence="1 6">Cell membrane</location>
        <topology evidence="1 6">Multi-pass membrane protein</topology>
    </subcellularLocation>
</comment>
<dbReference type="PANTHER" id="PTHR46795">
    <property type="entry name" value="ABC TRANSPORTER PERMEASE-RELATED-RELATED"/>
    <property type="match status" value="1"/>
</dbReference>
<keyword evidence="3 6" id="KW-0812">Transmembrane</keyword>
<comment type="caution">
    <text evidence="8">The sequence shown here is derived from an EMBL/GenBank/DDBJ whole genome shotgun (WGS) entry which is preliminary data.</text>
</comment>
<evidence type="ECO:0000256" key="5">
    <source>
        <dbReference type="ARBA" id="ARBA00023136"/>
    </source>
</evidence>
<evidence type="ECO:0000313" key="9">
    <source>
        <dbReference type="Proteomes" id="UP000075041"/>
    </source>
</evidence>
<feature type="domain" description="ABC3 transporter permease C-terminal" evidence="7">
    <location>
        <begin position="58"/>
        <end position="176"/>
    </location>
</feature>
<evidence type="ECO:0000256" key="2">
    <source>
        <dbReference type="ARBA" id="ARBA00022475"/>
    </source>
</evidence>
<sequence>MFYLKLAGQNIRKSMGVFAPFVLASLVLFTLICSMFLIMLSPVMKTMGSGAISIGLGVIILTIFSVIMEIYSFNFLMKQRAREFGLYNMLGMNKKKVALIASLELMMIFLLVVVLGSVLAGVFANVLYLIFVNITHYSDLHFGIEPLAFVMTAFLFAGFFFLLELLAIRTIGKTSPLILFRASEKGEREREPKGNVLLAALGVFSLGMGYYLSLSSKAEGLAVIYRFFIAVLFVIAGTYLFYISFMTWYLKARRKNKRYFYTPEHFITTSQMIFRMKQHATGLANITLLAVMAFVTIATTTSLYTGMSSMTGALYPKETSITYKVSDRSQGEMAFQQSVLSHFPEKADDSLSYLTYQAGLVYDGGEEIVISPKNISNPDFSKMAFTYFITQDDFRKLGNDLPELAANQVVFMRPSKKPSLKKLVLGDQSFENVANLDKAIFPDITNTLNAAVMVVSDDTVLNAVREYYESNNPQGYLVSLDYRVFTDLTDEEVLSLGEQSGEIYEILDENGEYLGNVMQRTDFNNLLMGFTGGFLFTGFLLGISFLLGAALIIYYKQYSEGHEDKKSYKILQEVGMSQKAVKKTINSQTLTVFFMPLVMATLHFVIALIMLKQMLLSFGVTSSLMIYTVSGITLLAVTLIYFVIYKWTSRTYYRIIER</sequence>
<evidence type="ECO:0000259" key="7">
    <source>
        <dbReference type="Pfam" id="PF02687"/>
    </source>
</evidence>
<dbReference type="PANTHER" id="PTHR46795:SF3">
    <property type="entry name" value="ABC TRANSPORTER PERMEASE"/>
    <property type="match status" value="1"/>
</dbReference>
<evidence type="ECO:0000256" key="4">
    <source>
        <dbReference type="ARBA" id="ARBA00022989"/>
    </source>
</evidence>
<feature type="transmembrane region" description="Helical" evidence="6">
    <location>
        <begin position="21"/>
        <end position="40"/>
    </location>
</feature>
<dbReference type="EMBL" id="FIFJ01000027">
    <property type="protein sequence ID" value="CYU21097.1"/>
    <property type="molecule type" value="Genomic_DNA"/>
</dbReference>
<keyword evidence="4 6" id="KW-1133">Transmembrane helix</keyword>
<feature type="transmembrane region" description="Helical" evidence="6">
    <location>
        <begin position="52"/>
        <end position="76"/>
    </location>
</feature>